<dbReference type="EMBL" id="CAMXCT020000198">
    <property type="protein sequence ID" value="CAL1128714.1"/>
    <property type="molecule type" value="Genomic_DNA"/>
</dbReference>
<comment type="subcellular location">
    <subcellularLocation>
        <location evidence="1">Membrane</location>
        <topology evidence="1">Multi-pass membrane protein</topology>
    </subcellularLocation>
</comment>
<keyword evidence="3 5" id="KW-1133">Transmembrane helix</keyword>
<evidence type="ECO:0000313" key="7">
    <source>
        <dbReference type="EMBL" id="CAI3975339.1"/>
    </source>
</evidence>
<dbReference type="SUPFAM" id="SSF81324">
    <property type="entry name" value="Voltage-gated potassium channels"/>
    <property type="match status" value="1"/>
</dbReference>
<proteinExistence type="predicted"/>
<reference evidence="8" key="2">
    <citation type="submission" date="2024-04" db="EMBL/GenBank/DDBJ databases">
        <authorList>
            <person name="Chen Y."/>
            <person name="Shah S."/>
            <person name="Dougan E. K."/>
            <person name="Thang M."/>
            <person name="Chan C."/>
        </authorList>
    </citation>
    <scope>NUCLEOTIDE SEQUENCE [LARGE SCALE GENOMIC DNA]</scope>
</reference>
<evidence type="ECO:0000259" key="6">
    <source>
        <dbReference type="PROSITE" id="PS50222"/>
    </source>
</evidence>
<feature type="domain" description="EF-hand" evidence="6">
    <location>
        <begin position="325"/>
        <end position="360"/>
    </location>
</feature>
<evidence type="ECO:0000256" key="3">
    <source>
        <dbReference type="ARBA" id="ARBA00022989"/>
    </source>
</evidence>
<dbReference type="InterPro" id="IPR005821">
    <property type="entry name" value="Ion_trans_dom"/>
</dbReference>
<gene>
    <name evidence="7" type="ORF">C1SCF055_LOCUS3673</name>
</gene>
<dbReference type="PROSITE" id="PS50222">
    <property type="entry name" value="EF_HAND_2"/>
    <property type="match status" value="1"/>
</dbReference>
<dbReference type="EMBL" id="CAMXCT010000198">
    <property type="protein sequence ID" value="CAI3975339.1"/>
    <property type="molecule type" value="Genomic_DNA"/>
</dbReference>
<dbReference type="InterPro" id="IPR018247">
    <property type="entry name" value="EF_Hand_1_Ca_BS"/>
</dbReference>
<keyword evidence="4 5" id="KW-0472">Membrane</keyword>
<sequence length="567" mass="63401">MDDALPLVPQASGTASDGSGMEPKANGATLRTSVTMLEDSKNKRIGNGFFGRIANNERFQHVTLFVIVLNAFWIFVDVQWNHTALKLADGSLPLEPYSIIVENIFCVYFTSEVFIRFLAFKKYRYCFIDAWFVFDLTLVVFMVLETWVITLIDLASGGANDGGGVLNNFSSFRLLRLLRLTRVARLMRFFPELLTLVKGMVRAMQSVVFILLFMVVVTYVFAIVFTSQIAQYDYERPAGVEDPTAKELFGDMGSSMMTLFTNGVLVDNLVFTLTEIQKESLALMWAFMVFIVISGMTLLNMLIGVLCQVIEDSAQGEAEARQLAELKTCLVDAFQAMDESQDGLINEEEWSQIATNKKVQAALLKLGVEESMMEERLKQMQESLFGRKNNGANAAENEDAEQKTKEGLSFDEFVEQVVELRMDQPASALDVETLMSSVTQEHRVLQRRLIYMESELRKIVNGAEEPSQTPRKLQDAGEVQDDVMLLSPLSPSLARSLEGQAGQMEVDPVGYLPGSVGPMEARPTTPTLAEVRSHSAITTDTEGWLQEVPTELLFHILKIRSLGDQEE</sequence>
<dbReference type="InterPro" id="IPR043203">
    <property type="entry name" value="VGCC_Ca_Na"/>
</dbReference>
<evidence type="ECO:0000313" key="8">
    <source>
        <dbReference type="EMBL" id="CAL1128714.1"/>
    </source>
</evidence>
<comment type="caution">
    <text evidence="7">The sequence shown here is derived from an EMBL/GenBank/DDBJ whole genome shotgun (WGS) entry which is preliminary data.</text>
</comment>
<dbReference type="InterPro" id="IPR002048">
    <property type="entry name" value="EF_hand_dom"/>
</dbReference>
<keyword evidence="2 5" id="KW-0812">Transmembrane</keyword>
<dbReference type="Gene3D" id="1.20.120.350">
    <property type="entry name" value="Voltage-gated potassium channels. Chain C"/>
    <property type="match status" value="1"/>
</dbReference>
<feature type="transmembrane region" description="Helical" evidence="5">
    <location>
        <begin position="131"/>
        <end position="152"/>
    </location>
</feature>
<dbReference type="EMBL" id="CAMXCT030000198">
    <property type="protein sequence ID" value="CAL4762651.1"/>
    <property type="molecule type" value="Genomic_DNA"/>
</dbReference>
<evidence type="ECO:0000256" key="4">
    <source>
        <dbReference type="ARBA" id="ARBA00023136"/>
    </source>
</evidence>
<dbReference type="GO" id="GO:0005248">
    <property type="term" value="F:voltage-gated sodium channel activity"/>
    <property type="evidence" value="ECO:0007669"/>
    <property type="project" value="TreeGrafter"/>
</dbReference>
<dbReference type="PROSITE" id="PS00018">
    <property type="entry name" value="EF_HAND_1"/>
    <property type="match status" value="1"/>
</dbReference>
<feature type="transmembrane region" description="Helical" evidence="5">
    <location>
        <begin position="96"/>
        <end position="119"/>
    </location>
</feature>
<evidence type="ECO:0000256" key="2">
    <source>
        <dbReference type="ARBA" id="ARBA00022692"/>
    </source>
</evidence>
<accession>A0A9P1BL19</accession>
<dbReference type="InterPro" id="IPR027359">
    <property type="entry name" value="Volt_channel_dom_sf"/>
</dbReference>
<dbReference type="GO" id="GO:0001518">
    <property type="term" value="C:voltage-gated sodium channel complex"/>
    <property type="evidence" value="ECO:0007669"/>
    <property type="project" value="TreeGrafter"/>
</dbReference>
<dbReference type="GO" id="GO:0005509">
    <property type="term" value="F:calcium ion binding"/>
    <property type="evidence" value="ECO:0007669"/>
    <property type="project" value="InterPro"/>
</dbReference>
<dbReference type="OrthoDB" id="416585at2759"/>
<dbReference type="AlphaFoldDB" id="A0A9P1BL19"/>
<organism evidence="7">
    <name type="scientific">Cladocopium goreaui</name>
    <dbReference type="NCBI Taxonomy" id="2562237"/>
    <lineage>
        <taxon>Eukaryota</taxon>
        <taxon>Sar</taxon>
        <taxon>Alveolata</taxon>
        <taxon>Dinophyceae</taxon>
        <taxon>Suessiales</taxon>
        <taxon>Symbiodiniaceae</taxon>
        <taxon>Cladocopium</taxon>
    </lineage>
</organism>
<evidence type="ECO:0000313" key="10">
    <source>
        <dbReference type="Proteomes" id="UP001152797"/>
    </source>
</evidence>
<dbReference type="Proteomes" id="UP001152797">
    <property type="component" value="Unassembled WGS sequence"/>
</dbReference>
<evidence type="ECO:0000313" key="9">
    <source>
        <dbReference type="EMBL" id="CAL4762651.1"/>
    </source>
</evidence>
<dbReference type="Gene3D" id="1.10.287.70">
    <property type="match status" value="1"/>
</dbReference>
<protein>
    <submittedName>
        <fullName evidence="9">Ion transport domain-containing protein</fullName>
    </submittedName>
</protein>
<feature type="transmembrane region" description="Helical" evidence="5">
    <location>
        <begin position="283"/>
        <end position="306"/>
    </location>
</feature>
<name>A0A9P1BL19_9DINO</name>
<evidence type="ECO:0000256" key="5">
    <source>
        <dbReference type="SAM" id="Phobius"/>
    </source>
</evidence>
<feature type="transmembrane region" description="Helical" evidence="5">
    <location>
        <begin position="59"/>
        <end position="76"/>
    </location>
</feature>
<dbReference type="Pfam" id="PF00520">
    <property type="entry name" value="Ion_trans"/>
    <property type="match status" value="1"/>
</dbReference>
<dbReference type="PANTHER" id="PTHR10037:SF62">
    <property type="entry name" value="SODIUM CHANNEL PROTEIN 60E"/>
    <property type="match status" value="1"/>
</dbReference>
<reference evidence="7" key="1">
    <citation type="submission" date="2022-10" db="EMBL/GenBank/DDBJ databases">
        <authorList>
            <person name="Chen Y."/>
            <person name="Dougan E. K."/>
            <person name="Chan C."/>
            <person name="Rhodes N."/>
            <person name="Thang M."/>
        </authorList>
    </citation>
    <scope>NUCLEOTIDE SEQUENCE</scope>
</reference>
<keyword evidence="10" id="KW-1185">Reference proteome</keyword>
<dbReference type="PANTHER" id="PTHR10037">
    <property type="entry name" value="VOLTAGE-GATED CATION CHANNEL CALCIUM AND SODIUM"/>
    <property type="match status" value="1"/>
</dbReference>
<evidence type="ECO:0000256" key="1">
    <source>
        <dbReference type="ARBA" id="ARBA00004141"/>
    </source>
</evidence>
<feature type="transmembrane region" description="Helical" evidence="5">
    <location>
        <begin position="207"/>
        <end position="232"/>
    </location>
</feature>